<keyword evidence="6" id="KW-1185">Reference proteome</keyword>
<dbReference type="GO" id="GO:0080043">
    <property type="term" value="F:quercetin 3-O-glucosyltransferase activity"/>
    <property type="evidence" value="ECO:0007669"/>
    <property type="project" value="TreeGrafter"/>
</dbReference>
<dbReference type="GO" id="GO:0080044">
    <property type="term" value="F:quercetin 7-O-glucosyltransferase activity"/>
    <property type="evidence" value="ECO:0007669"/>
    <property type="project" value="TreeGrafter"/>
</dbReference>
<evidence type="ECO:0000313" key="5">
    <source>
        <dbReference type="EMBL" id="KAH7278839.1"/>
    </source>
</evidence>
<accession>A0A8T2Q561</accession>
<dbReference type="AlphaFoldDB" id="A0A8T2Q561"/>
<dbReference type="EC" id="2.4.1.-" evidence="4"/>
<comment type="caution">
    <text evidence="5">The sequence shown here is derived from an EMBL/GenBank/DDBJ whole genome shotgun (WGS) entry which is preliminary data.</text>
</comment>
<organism evidence="5 6">
    <name type="scientific">Ceratopteris richardii</name>
    <name type="common">Triangle waterfern</name>
    <dbReference type="NCBI Taxonomy" id="49495"/>
    <lineage>
        <taxon>Eukaryota</taxon>
        <taxon>Viridiplantae</taxon>
        <taxon>Streptophyta</taxon>
        <taxon>Embryophyta</taxon>
        <taxon>Tracheophyta</taxon>
        <taxon>Polypodiopsida</taxon>
        <taxon>Polypodiidae</taxon>
        <taxon>Polypodiales</taxon>
        <taxon>Pteridineae</taxon>
        <taxon>Pteridaceae</taxon>
        <taxon>Parkerioideae</taxon>
        <taxon>Ceratopteris</taxon>
    </lineage>
</organism>
<dbReference type="PROSITE" id="PS00375">
    <property type="entry name" value="UDPGT"/>
    <property type="match status" value="1"/>
</dbReference>
<dbReference type="Pfam" id="PF00201">
    <property type="entry name" value="UDPGT"/>
    <property type="match status" value="1"/>
</dbReference>
<dbReference type="Proteomes" id="UP000825935">
    <property type="component" value="Chromosome 38"/>
</dbReference>
<comment type="similarity">
    <text evidence="1 3">Belongs to the UDP-glycosyltransferase family.</text>
</comment>
<evidence type="ECO:0000256" key="2">
    <source>
        <dbReference type="ARBA" id="ARBA00022679"/>
    </source>
</evidence>
<evidence type="ECO:0000256" key="3">
    <source>
        <dbReference type="RuleBase" id="RU003718"/>
    </source>
</evidence>
<protein>
    <recommendedName>
        <fullName evidence="4">Glycosyltransferase</fullName>
        <ecNumber evidence="4">2.4.1.-</ecNumber>
    </recommendedName>
</protein>
<name>A0A8T2Q561_CERRI</name>
<reference evidence="5" key="1">
    <citation type="submission" date="2021-08" db="EMBL/GenBank/DDBJ databases">
        <title>WGS assembly of Ceratopteris richardii.</title>
        <authorList>
            <person name="Marchant D.B."/>
            <person name="Chen G."/>
            <person name="Jenkins J."/>
            <person name="Shu S."/>
            <person name="Leebens-Mack J."/>
            <person name="Grimwood J."/>
            <person name="Schmutz J."/>
            <person name="Soltis P."/>
            <person name="Soltis D."/>
            <person name="Chen Z.-H."/>
        </authorList>
    </citation>
    <scope>NUCLEOTIDE SEQUENCE</scope>
    <source>
        <strain evidence="5">Whitten #5841</strain>
        <tissue evidence="5">Leaf</tissue>
    </source>
</reference>
<evidence type="ECO:0000313" key="6">
    <source>
        <dbReference type="Proteomes" id="UP000825935"/>
    </source>
</evidence>
<evidence type="ECO:0000256" key="4">
    <source>
        <dbReference type="RuleBase" id="RU362057"/>
    </source>
</evidence>
<proteinExistence type="inferred from homology"/>
<dbReference type="InterPro" id="IPR002213">
    <property type="entry name" value="UDP_glucos_trans"/>
</dbReference>
<keyword evidence="3" id="KW-0328">Glycosyltransferase</keyword>
<keyword evidence="2 3" id="KW-0808">Transferase</keyword>
<evidence type="ECO:0000256" key="1">
    <source>
        <dbReference type="ARBA" id="ARBA00009995"/>
    </source>
</evidence>
<dbReference type="PANTHER" id="PTHR11926">
    <property type="entry name" value="GLUCOSYL/GLUCURONOSYL TRANSFERASES"/>
    <property type="match status" value="1"/>
</dbReference>
<dbReference type="EMBL" id="CM035443">
    <property type="protein sequence ID" value="KAH7278839.1"/>
    <property type="molecule type" value="Genomic_DNA"/>
</dbReference>
<dbReference type="Gene3D" id="3.40.50.2000">
    <property type="entry name" value="Glycogen Phosphorylase B"/>
    <property type="match status" value="2"/>
</dbReference>
<dbReference type="PANTHER" id="PTHR11926:SF774">
    <property type="entry name" value="UDP-GLYCOSYLTRANSFERASE 85A1-RELATED"/>
    <property type="match status" value="1"/>
</dbReference>
<dbReference type="OrthoDB" id="5835829at2759"/>
<dbReference type="CDD" id="cd03784">
    <property type="entry name" value="GT1_Gtf-like"/>
    <property type="match status" value="1"/>
</dbReference>
<sequence>MANREPHAVVFPFPTQGHINPLSLLAKRLLNGGINVTFVHTARTFRMLQQRNQIELSRKDSEDPGNYASCKGAKLRMEVLPDEVSTDDASAPVSPSVVLFISSIPLLRVHLQCFLQRLLDEGRPASCIISDTFLPWTQDVANSFNIPRIEFWSSTAMVYSMGFSIPNLLRHGYLPVPSGTDLETTIDIVPGVGPCRHADFFYDLLHDSGASPRFKFFQDAFSRGKESQRVLIHSMQHLEDNVIQALREEGIPVDPIGPLLESFVDGSASSTHEHYTELNSVSLLDEDTSCLEWLNTHPKTSVIYVSFGSNVKIHVEEIQELAFGLEDSQQPFLLVIRPDLLDNKSLSDILPDNFIERNRGRAWVSFWAPQRAILLHPSVGGFLTHCGWNSILESMWTGVPLIGCPRESEQNTNLKCLLDWKCAISIDLKQPKVILKRELVKTAISTLFNEPEGELVRSRMTELKTAARNTIEKGQSRFNLEKLIDDIKKMASGDRPRFLPA</sequence>
<gene>
    <name evidence="5" type="ORF">KP509_38G058600</name>
</gene>
<dbReference type="SUPFAM" id="SSF53756">
    <property type="entry name" value="UDP-Glycosyltransferase/glycogen phosphorylase"/>
    <property type="match status" value="1"/>
</dbReference>
<dbReference type="InterPro" id="IPR035595">
    <property type="entry name" value="UDP_glycos_trans_CS"/>
</dbReference>
<dbReference type="FunFam" id="3.40.50.2000:FF:000056">
    <property type="entry name" value="Glycosyltransferase"/>
    <property type="match status" value="1"/>
</dbReference>
<dbReference type="OMA" id="THEHYTE"/>